<proteinExistence type="predicted"/>
<protein>
    <submittedName>
        <fullName evidence="3">CPBP family intramembrane metalloprotease</fullName>
    </submittedName>
</protein>
<feature type="transmembrane region" description="Helical" evidence="1">
    <location>
        <begin position="37"/>
        <end position="54"/>
    </location>
</feature>
<keyword evidence="1" id="KW-0472">Membrane</keyword>
<comment type="caution">
    <text evidence="3">The sequence shown here is derived from an EMBL/GenBank/DDBJ whole genome shotgun (WGS) entry which is preliminary data.</text>
</comment>
<evidence type="ECO:0000256" key="1">
    <source>
        <dbReference type="SAM" id="Phobius"/>
    </source>
</evidence>
<keyword evidence="3" id="KW-0378">Hydrolase</keyword>
<keyword evidence="1" id="KW-1133">Transmembrane helix</keyword>
<keyword evidence="1" id="KW-0812">Transmembrane</keyword>
<feature type="transmembrane region" description="Helical" evidence="1">
    <location>
        <begin position="155"/>
        <end position="183"/>
    </location>
</feature>
<accession>A0A939D7G5</accession>
<dbReference type="GO" id="GO:0004175">
    <property type="term" value="F:endopeptidase activity"/>
    <property type="evidence" value="ECO:0007669"/>
    <property type="project" value="UniProtKB-ARBA"/>
</dbReference>
<dbReference type="InterPro" id="IPR003675">
    <property type="entry name" value="Rce1/LyrA-like_dom"/>
</dbReference>
<name>A0A939D7G5_CLOAM</name>
<reference evidence="3" key="1">
    <citation type="submission" date="2021-02" db="EMBL/GenBank/DDBJ databases">
        <title>Abyssanaerobacter marinus gen.nov., sp., nov, anaerobic bacterium isolated from the Onnuri vent field of Indian Ocean and suggestion of Mogibacteriaceae fam. nov., and proposal of reclassification of ambiguous this family's genus member.</title>
        <authorList>
            <person name="Kim Y.J."/>
            <person name="Yang J.-A."/>
        </authorList>
    </citation>
    <scope>NUCLEOTIDE SEQUENCE</scope>
    <source>
        <strain evidence="3">DSM 2634</strain>
    </source>
</reference>
<dbReference type="EMBL" id="JAFJZZ010000001">
    <property type="protein sequence ID" value="MBN7772500.1"/>
    <property type="molecule type" value="Genomic_DNA"/>
</dbReference>
<organism evidence="3 4">
    <name type="scientific">Clostridium aminobutyricum</name>
    <dbReference type="NCBI Taxonomy" id="33953"/>
    <lineage>
        <taxon>Bacteria</taxon>
        <taxon>Bacillati</taxon>
        <taxon>Bacillota</taxon>
        <taxon>Clostridia</taxon>
        <taxon>Eubacteriales</taxon>
        <taxon>Clostridiaceae</taxon>
        <taxon>Clostridium</taxon>
    </lineage>
</organism>
<feature type="domain" description="CAAX prenyl protease 2/Lysostaphin resistance protein A-like" evidence="2">
    <location>
        <begin position="113"/>
        <end position="202"/>
    </location>
</feature>
<evidence type="ECO:0000259" key="2">
    <source>
        <dbReference type="Pfam" id="PF02517"/>
    </source>
</evidence>
<dbReference type="GO" id="GO:0008237">
    <property type="term" value="F:metallopeptidase activity"/>
    <property type="evidence" value="ECO:0007669"/>
    <property type="project" value="UniProtKB-KW"/>
</dbReference>
<keyword evidence="3" id="KW-0645">Protease</keyword>
<dbReference type="PANTHER" id="PTHR36435">
    <property type="entry name" value="SLR1288 PROTEIN"/>
    <property type="match status" value="1"/>
</dbReference>
<feature type="transmembrane region" description="Helical" evidence="1">
    <location>
        <begin position="66"/>
        <end position="94"/>
    </location>
</feature>
<keyword evidence="3" id="KW-0482">Metalloprotease</keyword>
<dbReference type="Pfam" id="PF02517">
    <property type="entry name" value="Rce1-like"/>
    <property type="match status" value="1"/>
</dbReference>
<dbReference type="Proteomes" id="UP000664545">
    <property type="component" value="Unassembled WGS sequence"/>
</dbReference>
<gene>
    <name evidence="3" type="ORF">JYB65_03920</name>
</gene>
<dbReference type="GO" id="GO:0080120">
    <property type="term" value="P:CAAX-box protein maturation"/>
    <property type="evidence" value="ECO:0007669"/>
    <property type="project" value="UniProtKB-ARBA"/>
</dbReference>
<sequence length="212" mass="24076">MKLDKKNTTSNFYIAFTLLISAVLWFLMFIIKPMNFWIEMSLSISILVALSYWVKRDLFQLSKITWRAIIIGILSAIILYAVFYVGNIVSGYLFPFKEAQVLSVYSNKSQGSPLLIGSLLLLLIGPGEELFWRGFIQQSLATKLGETKGYLLSTLFYTGVHIVTGNFMLIIAALVCGAFWGFMYKKEKSLVPVIISHALWDFTIFVLFPLIK</sequence>
<keyword evidence="4" id="KW-1185">Reference proteome</keyword>
<dbReference type="AlphaFoldDB" id="A0A939D7G5"/>
<evidence type="ECO:0000313" key="3">
    <source>
        <dbReference type="EMBL" id="MBN7772500.1"/>
    </source>
</evidence>
<dbReference type="InterPro" id="IPR052710">
    <property type="entry name" value="CAAX_protease"/>
</dbReference>
<feature type="transmembrane region" description="Helical" evidence="1">
    <location>
        <begin position="189"/>
        <end position="211"/>
    </location>
</feature>
<feature type="transmembrane region" description="Helical" evidence="1">
    <location>
        <begin position="12"/>
        <end position="31"/>
    </location>
</feature>
<evidence type="ECO:0000313" key="4">
    <source>
        <dbReference type="Proteomes" id="UP000664545"/>
    </source>
</evidence>
<dbReference type="PANTHER" id="PTHR36435:SF1">
    <property type="entry name" value="CAAX AMINO TERMINAL PROTEASE FAMILY PROTEIN"/>
    <property type="match status" value="1"/>
</dbReference>